<dbReference type="EMBL" id="JAFKCU010000003">
    <property type="protein sequence ID" value="MBN7816287.1"/>
    <property type="molecule type" value="Genomic_DNA"/>
</dbReference>
<gene>
    <name evidence="1" type="ORF">J0A69_12635</name>
</gene>
<organism evidence="1 2">
    <name type="scientific">Algoriphagus pacificus</name>
    <dbReference type="NCBI Taxonomy" id="2811234"/>
    <lineage>
        <taxon>Bacteria</taxon>
        <taxon>Pseudomonadati</taxon>
        <taxon>Bacteroidota</taxon>
        <taxon>Cytophagia</taxon>
        <taxon>Cytophagales</taxon>
        <taxon>Cyclobacteriaceae</taxon>
        <taxon>Algoriphagus</taxon>
    </lineage>
</organism>
<name>A0ABS3CGW8_9BACT</name>
<evidence type="ECO:0000313" key="2">
    <source>
        <dbReference type="Proteomes" id="UP000664480"/>
    </source>
</evidence>
<evidence type="ECO:0008006" key="3">
    <source>
        <dbReference type="Google" id="ProtNLM"/>
    </source>
</evidence>
<comment type="caution">
    <text evidence="1">The sequence shown here is derived from an EMBL/GenBank/DDBJ whole genome shotgun (WGS) entry which is preliminary data.</text>
</comment>
<dbReference type="InterPro" id="IPR032710">
    <property type="entry name" value="NTF2-like_dom_sf"/>
</dbReference>
<dbReference type="Proteomes" id="UP000664480">
    <property type="component" value="Unassembled WGS sequence"/>
</dbReference>
<sequence>MIFLFSCQAPVQEQEAKPTLDISAELKKIELLRTEFQNTVKERRYDDLRKFATSDMISIGPGSEDWKAYRKLREENGNKFRYDSMIMKPIETKIISDSMAYDFGVSSIYYTDENGEVHELRDTFLLLLKRTEDGDWKMFRELASATVKE</sequence>
<protein>
    <recommendedName>
        <fullName evidence="3">DUF4440 domain-containing protein</fullName>
    </recommendedName>
</protein>
<dbReference type="SUPFAM" id="SSF54427">
    <property type="entry name" value="NTF2-like"/>
    <property type="match status" value="1"/>
</dbReference>
<proteinExistence type="predicted"/>
<dbReference type="Gene3D" id="3.10.450.50">
    <property type="match status" value="1"/>
</dbReference>
<dbReference type="RefSeq" id="WP_206586968.1">
    <property type="nucleotide sequence ID" value="NZ_JAFKCU010000003.1"/>
</dbReference>
<accession>A0ABS3CGW8</accession>
<reference evidence="1 2" key="1">
    <citation type="submission" date="2021-03" db="EMBL/GenBank/DDBJ databases">
        <title>novel species isolated from a fishpond in China.</title>
        <authorList>
            <person name="Lu H."/>
            <person name="Cai Z."/>
        </authorList>
    </citation>
    <scope>NUCLEOTIDE SEQUENCE [LARGE SCALE GENOMIC DNA]</scope>
    <source>
        <strain evidence="1 2">YJ13C</strain>
    </source>
</reference>
<keyword evidence="2" id="KW-1185">Reference proteome</keyword>
<evidence type="ECO:0000313" key="1">
    <source>
        <dbReference type="EMBL" id="MBN7816287.1"/>
    </source>
</evidence>